<dbReference type="EMBL" id="CP137640">
    <property type="protein sequence ID" value="WVX82570.1"/>
    <property type="molecule type" value="Genomic_DNA"/>
</dbReference>
<feature type="transmembrane region" description="Helical" evidence="3">
    <location>
        <begin position="12"/>
        <end position="32"/>
    </location>
</feature>
<evidence type="ECO:0000256" key="3">
    <source>
        <dbReference type="SAM" id="Phobius"/>
    </source>
</evidence>
<feature type="region of interest" description="Disordered" evidence="2">
    <location>
        <begin position="117"/>
        <end position="172"/>
    </location>
</feature>
<feature type="compositionally biased region" description="Acidic residues" evidence="2">
    <location>
        <begin position="129"/>
        <end position="144"/>
    </location>
</feature>
<feature type="coiled-coil region" evidence="1">
    <location>
        <begin position="32"/>
        <end position="59"/>
    </location>
</feature>
<evidence type="ECO:0000256" key="2">
    <source>
        <dbReference type="SAM" id="MobiDB-lite"/>
    </source>
</evidence>
<keyword evidence="3" id="KW-0472">Membrane</keyword>
<evidence type="ECO:0000256" key="1">
    <source>
        <dbReference type="SAM" id="Coils"/>
    </source>
</evidence>
<evidence type="ECO:0000313" key="5">
    <source>
        <dbReference type="Proteomes" id="UP001357223"/>
    </source>
</evidence>
<keyword evidence="3" id="KW-0812">Transmembrane</keyword>
<protein>
    <submittedName>
        <fullName evidence="4">Pilus assembly protein PilO</fullName>
    </submittedName>
</protein>
<organism evidence="4 5">
    <name type="scientific">Niallia oryzisoli</name>
    <dbReference type="NCBI Taxonomy" id="1737571"/>
    <lineage>
        <taxon>Bacteria</taxon>
        <taxon>Bacillati</taxon>
        <taxon>Bacillota</taxon>
        <taxon>Bacilli</taxon>
        <taxon>Bacillales</taxon>
        <taxon>Bacillaceae</taxon>
        <taxon>Niallia</taxon>
    </lineage>
</organism>
<sequence>MNFSSPKKHHWIIVIGILLVAGIIAGGDCLYLQPLNDKLERKQTELDMANQQLTSIENKTAENEEHAAESTRKLQLLVPVKRQLEQLILDIEKAEVISNVMIDEISMNGTEADEKIEVEQETNQTEAENQTDAEGTEAGTEEVNQEAADTEGNAETGGGKAKEQETTPKEEPLEIVEVALPAGVNRTSITIKGQAENYFDLEKFIDSLQSLKRIVAIDNLSFKGRDEIMNVDQVEEKAEFELAISAYYYPALEDLLNELPPIDAPAAANKKNPLNGFSNDVTNK</sequence>
<keyword evidence="3" id="KW-1133">Transmembrane helix</keyword>
<reference evidence="4 5" key="1">
    <citation type="submission" date="2023-10" db="EMBL/GenBank/DDBJ databases">
        <title>Niallia locisalis sp.nov. isolated from a salt pond sample.</title>
        <authorList>
            <person name="Li X.-J."/>
            <person name="Dong L."/>
        </authorList>
    </citation>
    <scope>NUCLEOTIDE SEQUENCE [LARGE SCALE GENOMIC DNA]</scope>
    <source>
        <strain evidence="4 5">DSM 29761</strain>
    </source>
</reference>
<proteinExistence type="predicted"/>
<dbReference type="RefSeq" id="WP_338451468.1">
    <property type="nucleotide sequence ID" value="NZ_CP137640.1"/>
</dbReference>
<gene>
    <name evidence="4" type="ORF">R4Z09_06195</name>
</gene>
<accession>A0ABZ2CJ49</accession>
<feature type="compositionally biased region" description="Basic and acidic residues" evidence="2">
    <location>
        <begin position="160"/>
        <end position="172"/>
    </location>
</feature>
<name>A0ABZ2CJ49_9BACI</name>
<dbReference type="Proteomes" id="UP001357223">
    <property type="component" value="Chromosome"/>
</dbReference>
<dbReference type="Gene3D" id="3.30.70.60">
    <property type="match status" value="1"/>
</dbReference>
<dbReference type="InterPro" id="IPR014717">
    <property type="entry name" value="Transl_elong_EF1B/ribsomal_bS6"/>
</dbReference>
<keyword evidence="1" id="KW-0175">Coiled coil</keyword>
<keyword evidence="5" id="KW-1185">Reference proteome</keyword>
<evidence type="ECO:0000313" key="4">
    <source>
        <dbReference type="EMBL" id="WVX82570.1"/>
    </source>
</evidence>